<dbReference type="GO" id="GO:0006511">
    <property type="term" value="P:ubiquitin-dependent protein catabolic process"/>
    <property type="evidence" value="ECO:0007669"/>
    <property type="project" value="TreeGrafter"/>
</dbReference>
<evidence type="ECO:0000256" key="3">
    <source>
        <dbReference type="SAM" id="MobiDB-lite"/>
    </source>
</evidence>
<dbReference type="InParanoid" id="A0A0G4GSY1"/>
<keyword evidence="2" id="KW-0647">Proteasome</keyword>
<dbReference type="Gene3D" id="1.25.40.570">
    <property type="match status" value="1"/>
</dbReference>
<dbReference type="FunCoup" id="A0A0G4GSY1">
    <property type="interactions" value="703"/>
</dbReference>
<feature type="compositionally biased region" description="Basic and acidic residues" evidence="3">
    <location>
        <begin position="483"/>
        <end position="493"/>
    </location>
</feature>
<dbReference type="OrthoDB" id="1713558at2759"/>
<protein>
    <recommendedName>
        <fullName evidence="4">PCI domain-containing protein</fullName>
    </recommendedName>
</protein>
<dbReference type="Pfam" id="PF01399">
    <property type="entry name" value="PCI"/>
    <property type="match status" value="1"/>
</dbReference>
<accession>A0A0G4GSY1</accession>
<feature type="region of interest" description="Disordered" evidence="3">
    <location>
        <begin position="473"/>
        <end position="509"/>
    </location>
</feature>
<dbReference type="InterPro" id="IPR057985">
    <property type="entry name" value="TPR_PSMD3_N"/>
</dbReference>
<evidence type="ECO:0000256" key="2">
    <source>
        <dbReference type="ARBA" id="ARBA00022942"/>
    </source>
</evidence>
<reference evidence="5 6" key="1">
    <citation type="submission" date="2014-11" db="EMBL/GenBank/DDBJ databases">
        <authorList>
            <person name="Zhu J."/>
            <person name="Qi W."/>
            <person name="Song R."/>
        </authorList>
    </citation>
    <scope>NUCLEOTIDE SEQUENCE [LARGE SCALE GENOMIC DNA]</scope>
</reference>
<dbReference type="GO" id="GO:0008541">
    <property type="term" value="C:proteasome regulatory particle, lid subcomplex"/>
    <property type="evidence" value="ECO:0007669"/>
    <property type="project" value="TreeGrafter"/>
</dbReference>
<feature type="compositionally biased region" description="Acidic residues" evidence="3">
    <location>
        <begin position="498"/>
        <end position="509"/>
    </location>
</feature>
<feature type="domain" description="PCI" evidence="4">
    <location>
        <begin position="260"/>
        <end position="441"/>
    </location>
</feature>
<comment type="similarity">
    <text evidence="1">Belongs to the proteasome subunit S3 family.</text>
</comment>
<evidence type="ECO:0000313" key="6">
    <source>
        <dbReference type="Proteomes" id="UP000041254"/>
    </source>
</evidence>
<dbReference type="Proteomes" id="UP000041254">
    <property type="component" value="Unassembled WGS sequence"/>
</dbReference>
<dbReference type="InterPro" id="IPR050756">
    <property type="entry name" value="CSN3"/>
</dbReference>
<dbReference type="InterPro" id="IPR013586">
    <property type="entry name" value="PSMD3_C"/>
</dbReference>
<dbReference type="Pfam" id="PF08375">
    <property type="entry name" value="Rpn3_C"/>
    <property type="match status" value="1"/>
</dbReference>
<name>A0A0G4GSY1_VITBC</name>
<dbReference type="GO" id="GO:0042176">
    <property type="term" value="P:regulation of protein catabolic process"/>
    <property type="evidence" value="ECO:0007669"/>
    <property type="project" value="InterPro"/>
</dbReference>
<dbReference type="PANTHER" id="PTHR10758">
    <property type="entry name" value="26S PROTEASOME NON-ATPASE REGULATORY SUBUNIT 3/COP9 SIGNALOSOME COMPLEX SUBUNIT 3"/>
    <property type="match status" value="1"/>
</dbReference>
<feature type="compositionally biased region" description="Basic and acidic residues" evidence="3">
    <location>
        <begin position="1"/>
        <end position="22"/>
    </location>
</feature>
<sequence>MKGEGKDAEKEPEPKVAEDKKIKPPRTFAGDLGISLELIHNGIVTKEVRLVNRALRNISWQRRRMGVADLLKMVKLVLKNTPYKERLVGMLEGQQQSEDVEMAPPPLPNGVAAPSSHSPSPFPFHEHHFDIIMPECEIYLGILVVTHFVDKKLTQKAVSGADLVVSRAKSYNRRSLDPLTARAYFCLSRAYELDGRLSEIREDLMAAYRTASLHHDLVGQATQLNLLLRNYLAYNLYEMALKLVSKTTFPENLRSSAQYARYLFYIGRIKAVQLEYSDAHGKLTTAIRKAPQGPKTARGFRLAATKMAIVVELLMGDIPDRSTFNQEELKKSLSAYEAIVQAVRTGDLHSFKNVMDSNEDLFKRDGTLFLIRRLQSNVIKAGLRLINLSYSRISLADVAMKLGLDSAADAEGIVGKAILDGVIEASIDHDKQYVQSKANTDVYASDEPLKAFHKRVYFCLQLHNDAVKAMQYPDEKTDDAEEAEIRRQREKEILAQAGEEEGGDDMDFF</sequence>
<dbReference type="PhylomeDB" id="A0A0G4GSY1"/>
<dbReference type="AlphaFoldDB" id="A0A0G4GSY1"/>
<dbReference type="SMART" id="SM00753">
    <property type="entry name" value="PAM"/>
    <property type="match status" value="1"/>
</dbReference>
<feature type="region of interest" description="Disordered" evidence="3">
    <location>
        <begin position="1"/>
        <end position="24"/>
    </location>
</feature>
<gene>
    <name evidence="5" type="ORF">Vbra_6353</name>
</gene>
<dbReference type="PROSITE" id="PS50250">
    <property type="entry name" value="PCI"/>
    <property type="match status" value="1"/>
</dbReference>
<keyword evidence="6" id="KW-1185">Reference proteome</keyword>
<dbReference type="SMART" id="SM00088">
    <property type="entry name" value="PINT"/>
    <property type="match status" value="1"/>
</dbReference>
<dbReference type="SUPFAM" id="SSF46785">
    <property type="entry name" value="Winged helix' DNA-binding domain"/>
    <property type="match status" value="1"/>
</dbReference>
<dbReference type="Pfam" id="PF25573">
    <property type="entry name" value="TPR_PSMD3_N"/>
    <property type="match status" value="1"/>
</dbReference>
<dbReference type="InterPro" id="IPR036390">
    <property type="entry name" value="WH_DNA-bd_sf"/>
</dbReference>
<organism evidence="5 6">
    <name type="scientific">Vitrella brassicaformis (strain CCMP3155)</name>
    <dbReference type="NCBI Taxonomy" id="1169540"/>
    <lineage>
        <taxon>Eukaryota</taxon>
        <taxon>Sar</taxon>
        <taxon>Alveolata</taxon>
        <taxon>Colpodellida</taxon>
        <taxon>Vitrellaceae</taxon>
        <taxon>Vitrella</taxon>
    </lineage>
</organism>
<proteinExistence type="inferred from homology"/>
<dbReference type="EMBL" id="CDMY01000794">
    <property type="protein sequence ID" value="CEM33822.1"/>
    <property type="molecule type" value="Genomic_DNA"/>
</dbReference>
<dbReference type="InterPro" id="IPR000717">
    <property type="entry name" value="PCI_dom"/>
</dbReference>
<evidence type="ECO:0000313" key="5">
    <source>
        <dbReference type="EMBL" id="CEM33822.1"/>
    </source>
</evidence>
<evidence type="ECO:0000256" key="1">
    <source>
        <dbReference type="ARBA" id="ARBA00007912"/>
    </source>
</evidence>
<dbReference type="GO" id="GO:0030234">
    <property type="term" value="F:enzyme regulator activity"/>
    <property type="evidence" value="ECO:0007669"/>
    <property type="project" value="InterPro"/>
</dbReference>
<dbReference type="STRING" id="1169540.A0A0G4GSY1"/>
<dbReference type="VEuPathDB" id="CryptoDB:Vbra_6353"/>
<evidence type="ECO:0000259" key="4">
    <source>
        <dbReference type="PROSITE" id="PS50250"/>
    </source>
</evidence>
<dbReference type="PANTHER" id="PTHR10758:SF2">
    <property type="entry name" value="26S PROTEASOME NON-ATPASE REGULATORY SUBUNIT 3"/>
    <property type="match status" value="1"/>
</dbReference>
<dbReference type="OMA" id="AKVYFYF"/>